<feature type="region of interest" description="Disordered" evidence="1">
    <location>
        <begin position="648"/>
        <end position="669"/>
    </location>
</feature>
<feature type="compositionally biased region" description="Polar residues" evidence="1">
    <location>
        <begin position="650"/>
        <end position="669"/>
    </location>
</feature>
<proteinExistence type="predicted"/>
<evidence type="ECO:0000256" key="1">
    <source>
        <dbReference type="SAM" id="MobiDB-lite"/>
    </source>
</evidence>
<organism evidence="2 3">
    <name type="scientific">Elasticomyces elasticus</name>
    <dbReference type="NCBI Taxonomy" id="574655"/>
    <lineage>
        <taxon>Eukaryota</taxon>
        <taxon>Fungi</taxon>
        <taxon>Dikarya</taxon>
        <taxon>Ascomycota</taxon>
        <taxon>Pezizomycotina</taxon>
        <taxon>Dothideomycetes</taxon>
        <taxon>Dothideomycetidae</taxon>
        <taxon>Mycosphaerellales</taxon>
        <taxon>Teratosphaeriaceae</taxon>
        <taxon>Elasticomyces</taxon>
    </lineage>
</organism>
<name>A0AAN7VZV8_9PEZI</name>
<feature type="compositionally biased region" description="Polar residues" evidence="1">
    <location>
        <begin position="602"/>
        <end position="611"/>
    </location>
</feature>
<feature type="compositionally biased region" description="Polar residues" evidence="1">
    <location>
        <begin position="10"/>
        <end position="21"/>
    </location>
</feature>
<gene>
    <name evidence="2" type="ORF">LTR97_010472</name>
</gene>
<accession>A0AAN7VZV8</accession>
<feature type="compositionally biased region" description="Low complexity" evidence="1">
    <location>
        <begin position="493"/>
        <end position="507"/>
    </location>
</feature>
<dbReference type="AlphaFoldDB" id="A0AAN7VZV8"/>
<feature type="compositionally biased region" description="Acidic residues" evidence="1">
    <location>
        <begin position="247"/>
        <end position="258"/>
    </location>
</feature>
<reference evidence="2" key="1">
    <citation type="submission" date="2023-08" db="EMBL/GenBank/DDBJ databases">
        <title>Black Yeasts Isolated from many extreme environments.</title>
        <authorList>
            <person name="Coleine C."/>
            <person name="Stajich J.E."/>
            <person name="Selbmann L."/>
        </authorList>
    </citation>
    <scope>NUCLEOTIDE SEQUENCE</scope>
    <source>
        <strain evidence="2">CCFEE 5810</strain>
    </source>
</reference>
<feature type="compositionally biased region" description="Basic and acidic residues" evidence="1">
    <location>
        <begin position="508"/>
        <end position="531"/>
    </location>
</feature>
<protein>
    <submittedName>
        <fullName evidence="2">Uncharacterized protein</fullName>
    </submittedName>
</protein>
<feature type="compositionally biased region" description="Basic and acidic residues" evidence="1">
    <location>
        <begin position="41"/>
        <end position="54"/>
    </location>
</feature>
<feature type="region of interest" description="Disordered" evidence="1">
    <location>
        <begin position="106"/>
        <end position="539"/>
    </location>
</feature>
<feature type="compositionally biased region" description="Low complexity" evidence="1">
    <location>
        <begin position="475"/>
        <end position="485"/>
    </location>
</feature>
<feature type="compositionally biased region" description="Low complexity" evidence="1">
    <location>
        <begin position="392"/>
        <end position="405"/>
    </location>
</feature>
<feature type="compositionally biased region" description="Low complexity" evidence="1">
    <location>
        <begin position="570"/>
        <end position="579"/>
    </location>
</feature>
<feature type="region of interest" description="Disordered" evidence="1">
    <location>
        <begin position="560"/>
        <end position="615"/>
    </location>
</feature>
<evidence type="ECO:0000313" key="3">
    <source>
        <dbReference type="Proteomes" id="UP001310594"/>
    </source>
</evidence>
<evidence type="ECO:0000313" key="2">
    <source>
        <dbReference type="EMBL" id="KAK5692996.1"/>
    </source>
</evidence>
<feature type="compositionally biased region" description="Acidic residues" evidence="1">
    <location>
        <begin position="229"/>
        <end position="240"/>
    </location>
</feature>
<feature type="region of interest" description="Disordered" evidence="1">
    <location>
        <begin position="1"/>
        <end position="94"/>
    </location>
</feature>
<feature type="compositionally biased region" description="Basic residues" evidence="1">
    <location>
        <begin position="315"/>
        <end position="328"/>
    </location>
</feature>
<sequence length="694" mass="74763">MAGKKRPKSARSQTAKASESPTAPRESPPARKRRRSTKGYSETKEIDSDEENKPKPPSRGVLAGLDPNATDLSQRRPRGEQKPNYNMKFHPSLDPYIKPATAARYNAGLPTRSSPVKYMTDGETSEESEPTLAGDSESETDNDSDLPIVISRAPDPNASRHSKRTEAQKPVNYSRKFHPNDLDLPGFKAKAKAAIKSGEFIAPRRPKKRKISKGEAEDVSADKGSTSVNEEEDDGSESDDRDNGRESDDDQGGEEEGYEREQRVEGDEENQESVRGDEGDGDPGDDEQPQSARKADAPPRKKLKSTSSGSPSAMKARKKSFPRKKQSKKAVELGSEAEMNTTELGDYLENIGQGSQSRPIDIPDDHVDEQESEEEDNGLDNAVIPSRQVDPAATLARSARSSSKRQTSREPTTKSPTARIDSETESDGVAAASTPKPSSGHRIPQLEGPQAAPTPMRLEELRVRTPNNGPPPSDGPVDSDASAAATTRNNILASQQSRSSAAPPSQAEGEHIYRATPHDNDEGLDVDHDQLPSHFADAVANTEHAHGYLQLDGPADEIEAAETIAKSIPDSDGSSSSSSCIVPRMSQENQEEDSDNDESRNAPLSSATKVTQAKKASAVKTYGIVNMTPVTQPGNKHLTSSRTLSEETVKQTAKTSSTVRAGSAVTSSPAKAMQASYEMMWQASGKPGISYNSD</sequence>
<comment type="caution">
    <text evidence="2">The sequence shown here is derived from an EMBL/GenBank/DDBJ whole genome shotgun (WGS) entry which is preliminary data.</text>
</comment>
<feature type="compositionally biased region" description="Acidic residues" evidence="1">
    <location>
        <begin position="366"/>
        <end position="378"/>
    </location>
</feature>
<dbReference type="EMBL" id="JAVRQU010000018">
    <property type="protein sequence ID" value="KAK5692996.1"/>
    <property type="molecule type" value="Genomic_DNA"/>
</dbReference>
<feature type="compositionally biased region" description="Acidic residues" evidence="1">
    <location>
        <begin position="279"/>
        <end position="288"/>
    </location>
</feature>
<dbReference type="Proteomes" id="UP001310594">
    <property type="component" value="Unassembled WGS sequence"/>
</dbReference>